<comment type="caution">
    <text evidence="1">The sequence shown here is derived from an EMBL/GenBank/DDBJ whole genome shotgun (WGS) entry which is preliminary data.</text>
</comment>
<dbReference type="Proteomes" id="UP000724874">
    <property type="component" value="Unassembled WGS sequence"/>
</dbReference>
<dbReference type="OrthoDB" id="3040368at2759"/>
<gene>
    <name evidence="1" type="ORF">CPB84DRAFT_1657734</name>
</gene>
<feature type="non-terminal residue" evidence="1">
    <location>
        <position position="53"/>
    </location>
</feature>
<sequence length="53" mass="6033">CGYPTFLIQQFSKLRQQLPYPPSGEWPNANDITHMVQKSSGQFIFAATVVKYV</sequence>
<evidence type="ECO:0000313" key="1">
    <source>
        <dbReference type="EMBL" id="KAF8886876.1"/>
    </source>
</evidence>
<protein>
    <submittedName>
        <fullName evidence="1">Uncharacterized protein</fullName>
    </submittedName>
</protein>
<accession>A0A9P5NF56</accession>
<dbReference type="AlphaFoldDB" id="A0A9P5NF56"/>
<reference evidence="1" key="1">
    <citation type="submission" date="2020-11" db="EMBL/GenBank/DDBJ databases">
        <authorList>
            <consortium name="DOE Joint Genome Institute"/>
            <person name="Ahrendt S."/>
            <person name="Riley R."/>
            <person name="Andreopoulos W."/>
            <person name="LaButti K."/>
            <person name="Pangilinan J."/>
            <person name="Ruiz-duenas F.J."/>
            <person name="Barrasa J.M."/>
            <person name="Sanchez-Garcia M."/>
            <person name="Camarero S."/>
            <person name="Miyauchi S."/>
            <person name="Serrano A."/>
            <person name="Linde D."/>
            <person name="Babiker R."/>
            <person name="Drula E."/>
            <person name="Ayuso-Fernandez I."/>
            <person name="Pacheco R."/>
            <person name="Padilla G."/>
            <person name="Ferreira P."/>
            <person name="Barriuso J."/>
            <person name="Kellner H."/>
            <person name="Castanera R."/>
            <person name="Alfaro M."/>
            <person name="Ramirez L."/>
            <person name="Pisabarro A.G."/>
            <person name="Kuo A."/>
            <person name="Tritt A."/>
            <person name="Lipzen A."/>
            <person name="He G."/>
            <person name="Yan M."/>
            <person name="Ng V."/>
            <person name="Cullen D."/>
            <person name="Martin F."/>
            <person name="Rosso M.-N."/>
            <person name="Henrissat B."/>
            <person name="Hibbett D."/>
            <person name="Martinez A.T."/>
            <person name="Grigoriev I.V."/>
        </authorList>
    </citation>
    <scope>NUCLEOTIDE SEQUENCE</scope>
    <source>
        <strain evidence="1">AH 44721</strain>
    </source>
</reference>
<evidence type="ECO:0000313" key="2">
    <source>
        <dbReference type="Proteomes" id="UP000724874"/>
    </source>
</evidence>
<name>A0A9P5NF56_GYMJU</name>
<feature type="non-terminal residue" evidence="1">
    <location>
        <position position="1"/>
    </location>
</feature>
<organism evidence="1 2">
    <name type="scientific">Gymnopilus junonius</name>
    <name type="common">Spectacular rustgill mushroom</name>
    <name type="synonym">Gymnopilus spectabilis subsp. junonius</name>
    <dbReference type="NCBI Taxonomy" id="109634"/>
    <lineage>
        <taxon>Eukaryota</taxon>
        <taxon>Fungi</taxon>
        <taxon>Dikarya</taxon>
        <taxon>Basidiomycota</taxon>
        <taxon>Agaricomycotina</taxon>
        <taxon>Agaricomycetes</taxon>
        <taxon>Agaricomycetidae</taxon>
        <taxon>Agaricales</taxon>
        <taxon>Agaricineae</taxon>
        <taxon>Hymenogastraceae</taxon>
        <taxon>Gymnopilus</taxon>
    </lineage>
</organism>
<keyword evidence="2" id="KW-1185">Reference proteome</keyword>
<proteinExistence type="predicted"/>
<dbReference type="EMBL" id="JADNYJ010000093">
    <property type="protein sequence ID" value="KAF8886876.1"/>
    <property type="molecule type" value="Genomic_DNA"/>
</dbReference>